<dbReference type="InterPro" id="IPR017972">
    <property type="entry name" value="Cyt_P450_CS"/>
</dbReference>
<dbReference type="GO" id="GO:0016705">
    <property type="term" value="F:oxidoreductase activity, acting on paired donors, with incorporation or reduction of molecular oxygen"/>
    <property type="evidence" value="ECO:0007669"/>
    <property type="project" value="InterPro"/>
</dbReference>
<evidence type="ECO:0000256" key="9">
    <source>
        <dbReference type="ARBA" id="ARBA00023002"/>
    </source>
</evidence>
<dbReference type="GO" id="GO:0016020">
    <property type="term" value="C:membrane"/>
    <property type="evidence" value="ECO:0007669"/>
    <property type="project" value="UniProtKB-SubCell"/>
</dbReference>
<keyword evidence="7 13" id="KW-0479">Metal-binding</keyword>
<dbReference type="GO" id="GO:0005506">
    <property type="term" value="F:iron ion binding"/>
    <property type="evidence" value="ECO:0007669"/>
    <property type="project" value="InterPro"/>
</dbReference>
<dbReference type="OrthoDB" id="2789670at2759"/>
<dbReference type="PANTHER" id="PTHR46300">
    <property type="entry name" value="P450, PUTATIVE (EUROFUNG)-RELATED-RELATED"/>
    <property type="match status" value="1"/>
</dbReference>
<keyword evidence="10 13" id="KW-0408">Iron</keyword>
<dbReference type="GO" id="GO:0004497">
    <property type="term" value="F:monooxygenase activity"/>
    <property type="evidence" value="ECO:0007669"/>
    <property type="project" value="UniProtKB-KW"/>
</dbReference>
<keyword evidence="16" id="KW-1185">Reference proteome</keyword>
<keyword evidence="5 13" id="KW-0349">Heme</keyword>
<organism evidence="15 16">
    <name type="scientific">Obba rivulosa</name>
    <dbReference type="NCBI Taxonomy" id="1052685"/>
    <lineage>
        <taxon>Eukaryota</taxon>
        <taxon>Fungi</taxon>
        <taxon>Dikarya</taxon>
        <taxon>Basidiomycota</taxon>
        <taxon>Agaricomycotina</taxon>
        <taxon>Agaricomycetes</taxon>
        <taxon>Polyporales</taxon>
        <taxon>Gelatoporiaceae</taxon>
        <taxon>Obba</taxon>
    </lineage>
</organism>
<dbReference type="PRINTS" id="PR00385">
    <property type="entry name" value="P450"/>
</dbReference>
<sequence length="505" mass="57221">MGLSILLPVACLVLVILWKYVLRRVRFGSLPLPPGPKSLPIVGNIQDVPATHPWKTYAEWSQKYGDIIHLKIFRQHMVILNSWSDVSNLLEKRSANYSSRIHLEMINLMGLDFVFGVMPYGPRWRKHRRAFHEHFNQMAVHVYKAQYLHAAQKMLRYLYREPGDFIHWIRHATGSLTVSVVYGNEIADKDDEYVALAEHCLQGFSEAANPGAFWVDFFPLLKYVPAWMPGAGFQRKAAVHKKCNDLMKESAWKNMVRDGPSLPVAAQLAERISQLEGDARVEEEKVAKNVCAAAYSAGVDTTLSILKSFVLAMAMHPEVQRRAQNELDSVVGPDRLPDLSYRSSLPYIDAIVKESLRWQPVISLGHAHVSIAEDEYKGYRIPRGSLILQNTWAILHDPVEYPDPEEFKPERFLKEGKLDPDRKDPATVAFGAGRRICPGRHFSDLWLFTSMASILHVFEISPALDETGKPVELAPRMASNFISHTSDFECIIEPRSKSAEALILS</sequence>
<accession>A0A8E2DMQ2</accession>
<feature type="binding site" description="axial binding residue" evidence="13">
    <location>
        <position position="437"/>
    </location>
    <ligand>
        <name>heme</name>
        <dbReference type="ChEBI" id="CHEBI:30413"/>
    </ligand>
    <ligandPart>
        <name>Fe</name>
        <dbReference type="ChEBI" id="CHEBI:18248"/>
    </ligandPart>
</feature>
<protein>
    <submittedName>
        <fullName evidence="15">CyP450 monooxygenase</fullName>
    </submittedName>
</protein>
<evidence type="ECO:0000256" key="2">
    <source>
        <dbReference type="ARBA" id="ARBA00004167"/>
    </source>
</evidence>
<evidence type="ECO:0000256" key="10">
    <source>
        <dbReference type="ARBA" id="ARBA00023004"/>
    </source>
</evidence>
<dbReference type="Pfam" id="PF00067">
    <property type="entry name" value="p450"/>
    <property type="match status" value="1"/>
</dbReference>
<keyword evidence="6" id="KW-0812">Transmembrane</keyword>
<comment type="similarity">
    <text evidence="4 14">Belongs to the cytochrome P450 family.</text>
</comment>
<evidence type="ECO:0000256" key="1">
    <source>
        <dbReference type="ARBA" id="ARBA00001971"/>
    </source>
</evidence>
<dbReference type="PROSITE" id="PS00086">
    <property type="entry name" value="CYTOCHROME_P450"/>
    <property type="match status" value="1"/>
</dbReference>
<keyword evidence="8" id="KW-1133">Transmembrane helix</keyword>
<evidence type="ECO:0000256" key="14">
    <source>
        <dbReference type="RuleBase" id="RU000461"/>
    </source>
</evidence>
<proteinExistence type="inferred from homology"/>
<dbReference type="InterPro" id="IPR001128">
    <property type="entry name" value="Cyt_P450"/>
</dbReference>
<dbReference type="InterPro" id="IPR002401">
    <property type="entry name" value="Cyt_P450_E_grp-I"/>
</dbReference>
<keyword evidence="11 14" id="KW-0503">Monooxygenase</keyword>
<name>A0A8E2DMQ2_9APHY</name>
<evidence type="ECO:0000256" key="11">
    <source>
        <dbReference type="ARBA" id="ARBA00023033"/>
    </source>
</evidence>
<evidence type="ECO:0000256" key="6">
    <source>
        <dbReference type="ARBA" id="ARBA00022692"/>
    </source>
</evidence>
<evidence type="ECO:0000256" key="3">
    <source>
        <dbReference type="ARBA" id="ARBA00005179"/>
    </source>
</evidence>
<comment type="subcellular location">
    <subcellularLocation>
        <location evidence="2">Membrane</location>
        <topology evidence="2">Single-pass membrane protein</topology>
    </subcellularLocation>
</comment>
<dbReference type="SUPFAM" id="SSF48264">
    <property type="entry name" value="Cytochrome P450"/>
    <property type="match status" value="1"/>
</dbReference>
<dbReference type="PANTHER" id="PTHR46300:SF7">
    <property type="entry name" value="P450, PUTATIVE (EUROFUNG)-RELATED"/>
    <property type="match status" value="1"/>
</dbReference>
<gene>
    <name evidence="15" type="ORF">OBBRIDRAFT_832866</name>
</gene>
<dbReference type="Gene3D" id="1.10.630.10">
    <property type="entry name" value="Cytochrome P450"/>
    <property type="match status" value="1"/>
</dbReference>
<evidence type="ECO:0000256" key="4">
    <source>
        <dbReference type="ARBA" id="ARBA00010617"/>
    </source>
</evidence>
<keyword evidence="9 14" id="KW-0560">Oxidoreductase</keyword>
<evidence type="ECO:0000256" key="5">
    <source>
        <dbReference type="ARBA" id="ARBA00022617"/>
    </source>
</evidence>
<evidence type="ECO:0000256" key="13">
    <source>
        <dbReference type="PIRSR" id="PIRSR602401-1"/>
    </source>
</evidence>
<comment type="pathway">
    <text evidence="3">Secondary metabolite biosynthesis.</text>
</comment>
<reference evidence="15 16" key="1">
    <citation type="submission" date="2016-07" db="EMBL/GenBank/DDBJ databases">
        <title>Draft genome of the white-rot fungus Obba rivulosa 3A-2.</title>
        <authorList>
            <consortium name="DOE Joint Genome Institute"/>
            <person name="Miettinen O."/>
            <person name="Riley R."/>
            <person name="Acob R."/>
            <person name="Barry K."/>
            <person name="Cullen D."/>
            <person name="De Vries R."/>
            <person name="Hainaut M."/>
            <person name="Hatakka A."/>
            <person name="Henrissat B."/>
            <person name="Hilden K."/>
            <person name="Kuo R."/>
            <person name="Labutti K."/>
            <person name="Lipzen A."/>
            <person name="Makela M.R."/>
            <person name="Sandor L."/>
            <person name="Spatafora J.W."/>
            <person name="Grigoriev I.V."/>
            <person name="Hibbett D.S."/>
        </authorList>
    </citation>
    <scope>NUCLEOTIDE SEQUENCE [LARGE SCALE GENOMIC DNA]</scope>
    <source>
        <strain evidence="15 16">3A-2</strain>
    </source>
</reference>
<evidence type="ECO:0000313" key="15">
    <source>
        <dbReference type="EMBL" id="OCH93087.1"/>
    </source>
</evidence>
<dbReference type="EMBL" id="KV722359">
    <property type="protein sequence ID" value="OCH93087.1"/>
    <property type="molecule type" value="Genomic_DNA"/>
</dbReference>
<evidence type="ECO:0000256" key="8">
    <source>
        <dbReference type="ARBA" id="ARBA00022989"/>
    </source>
</evidence>
<dbReference type="AlphaFoldDB" id="A0A8E2DMQ2"/>
<evidence type="ECO:0000256" key="12">
    <source>
        <dbReference type="ARBA" id="ARBA00023136"/>
    </source>
</evidence>
<dbReference type="InterPro" id="IPR050364">
    <property type="entry name" value="Cytochrome_P450_fung"/>
</dbReference>
<evidence type="ECO:0000313" key="16">
    <source>
        <dbReference type="Proteomes" id="UP000250043"/>
    </source>
</evidence>
<dbReference type="CDD" id="cd11065">
    <property type="entry name" value="CYP64-like"/>
    <property type="match status" value="1"/>
</dbReference>
<dbReference type="PRINTS" id="PR00463">
    <property type="entry name" value="EP450I"/>
</dbReference>
<comment type="cofactor">
    <cofactor evidence="1 13">
        <name>heme</name>
        <dbReference type="ChEBI" id="CHEBI:30413"/>
    </cofactor>
</comment>
<keyword evidence="12" id="KW-0472">Membrane</keyword>
<dbReference type="Proteomes" id="UP000250043">
    <property type="component" value="Unassembled WGS sequence"/>
</dbReference>
<evidence type="ECO:0000256" key="7">
    <source>
        <dbReference type="ARBA" id="ARBA00022723"/>
    </source>
</evidence>
<dbReference type="InterPro" id="IPR036396">
    <property type="entry name" value="Cyt_P450_sf"/>
</dbReference>
<dbReference type="GO" id="GO:0020037">
    <property type="term" value="F:heme binding"/>
    <property type="evidence" value="ECO:0007669"/>
    <property type="project" value="InterPro"/>
</dbReference>